<keyword evidence="1" id="KW-0479">Metal-binding</keyword>
<evidence type="ECO:0000256" key="1">
    <source>
        <dbReference type="ARBA" id="ARBA00022723"/>
    </source>
</evidence>
<feature type="domain" description="C2H2-type" evidence="6">
    <location>
        <begin position="505"/>
        <end position="532"/>
    </location>
</feature>
<dbReference type="InterPro" id="IPR036236">
    <property type="entry name" value="Znf_C2H2_sf"/>
</dbReference>
<dbReference type="Pfam" id="PF00096">
    <property type="entry name" value="zf-C2H2"/>
    <property type="match status" value="8"/>
</dbReference>
<evidence type="ECO:0000256" key="5">
    <source>
        <dbReference type="SAM" id="MobiDB-lite"/>
    </source>
</evidence>
<feature type="domain" description="C2H2-type" evidence="6">
    <location>
        <begin position="560"/>
        <end position="587"/>
    </location>
</feature>
<feature type="region of interest" description="Disordered" evidence="5">
    <location>
        <begin position="343"/>
        <end position="362"/>
    </location>
</feature>
<dbReference type="OMA" id="HIRREHT"/>
<reference evidence="8" key="1">
    <citation type="submission" date="2025-08" db="UniProtKB">
        <authorList>
            <consortium name="RefSeq"/>
        </authorList>
    </citation>
    <scope>IDENTIFICATION</scope>
    <source>
        <tissue evidence="8">Whole organism</tissue>
    </source>
</reference>
<feature type="domain" description="C2H2-type" evidence="6">
    <location>
        <begin position="772"/>
        <end position="800"/>
    </location>
</feature>
<feature type="compositionally biased region" description="Low complexity" evidence="5">
    <location>
        <begin position="886"/>
        <end position="901"/>
    </location>
</feature>
<feature type="compositionally biased region" description="Basic residues" evidence="5">
    <location>
        <begin position="348"/>
        <end position="359"/>
    </location>
</feature>
<gene>
    <name evidence="8" type="primary">LOC108668933</name>
</gene>
<dbReference type="OrthoDB" id="4748970at2759"/>
<proteinExistence type="predicted"/>
<keyword evidence="7" id="KW-1185">Reference proteome</keyword>
<feature type="region of interest" description="Disordered" evidence="5">
    <location>
        <begin position="875"/>
        <end position="901"/>
    </location>
</feature>
<evidence type="ECO:0000256" key="2">
    <source>
        <dbReference type="ARBA" id="ARBA00022771"/>
    </source>
</evidence>
<dbReference type="GeneID" id="108668933"/>
<evidence type="ECO:0000259" key="6">
    <source>
        <dbReference type="PROSITE" id="PS50157"/>
    </source>
</evidence>
<feature type="domain" description="C2H2-type" evidence="6">
    <location>
        <begin position="671"/>
        <end position="698"/>
    </location>
</feature>
<dbReference type="KEGG" id="hazt:108668933"/>
<feature type="domain" description="C2H2-type" evidence="6">
    <location>
        <begin position="697"/>
        <end position="724"/>
    </location>
</feature>
<dbReference type="GO" id="GO:0010468">
    <property type="term" value="P:regulation of gene expression"/>
    <property type="evidence" value="ECO:0007669"/>
    <property type="project" value="TreeGrafter"/>
</dbReference>
<organism evidence="7 8">
    <name type="scientific">Hyalella azteca</name>
    <name type="common">Amphipod</name>
    <dbReference type="NCBI Taxonomy" id="294128"/>
    <lineage>
        <taxon>Eukaryota</taxon>
        <taxon>Metazoa</taxon>
        <taxon>Ecdysozoa</taxon>
        <taxon>Arthropoda</taxon>
        <taxon>Crustacea</taxon>
        <taxon>Multicrustacea</taxon>
        <taxon>Malacostraca</taxon>
        <taxon>Eumalacostraca</taxon>
        <taxon>Peracarida</taxon>
        <taxon>Amphipoda</taxon>
        <taxon>Senticaudata</taxon>
        <taxon>Talitrida</taxon>
        <taxon>Talitroidea</taxon>
        <taxon>Hyalellidae</taxon>
        <taxon>Hyalella</taxon>
    </lineage>
</organism>
<dbReference type="RefSeq" id="XP_018011684.1">
    <property type="nucleotide sequence ID" value="XM_018156195.2"/>
</dbReference>
<dbReference type="SUPFAM" id="SSF57667">
    <property type="entry name" value="beta-beta-alpha zinc fingers"/>
    <property type="match status" value="6"/>
</dbReference>
<feature type="domain" description="C2H2-type" evidence="6">
    <location>
        <begin position="533"/>
        <end position="560"/>
    </location>
</feature>
<dbReference type="AlphaFoldDB" id="A0A8B7NDK3"/>
<evidence type="ECO:0000313" key="8">
    <source>
        <dbReference type="RefSeq" id="XP_018011684.1"/>
    </source>
</evidence>
<dbReference type="GO" id="GO:0005634">
    <property type="term" value="C:nucleus"/>
    <property type="evidence" value="ECO:0007669"/>
    <property type="project" value="UniProtKB-ARBA"/>
</dbReference>
<evidence type="ECO:0000313" key="7">
    <source>
        <dbReference type="Proteomes" id="UP000694843"/>
    </source>
</evidence>
<feature type="domain" description="C2H2-type" evidence="6">
    <location>
        <begin position="616"/>
        <end position="638"/>
    </location>
</feature>
<feature type="compositionally biased region" description="Acidic residues" evidence="5">
    <location>
        <begin position="802"/>
        <end position="812"/>
    </location>
</feature>
<dbReference type="Gene3D" id="3.30.160.60">
    <property type="entry name" value="Classic Zinc Finger"/>
    <property type="match status" value="9"/>
</dbReference>
<protein>
    <submittedName>
        <fullName evidence="8">Zinc finger protein 540</fullName>
    </submittedName>
</protein>
<dbReference type="InterPro" id="IPR050331">
    <property type="entry name" value="Zinc_finger"/>
</dbReference>
<dbReference type="Proteomes" id="UP000694843">
    <property type="component" value="Unplaced"/>
</dbReference>
<dbReference type="PROSITE" id="PS00028">
    <property type="entry name" value="ZINC_FINGER_C2H2_1"/>
    <property type="match status" value="10"/>
</dbReference>
<feature type="domain" description="C2H2-type" evidence="6">
    <location>
        <begin position="588"/>
        <end position="616"/>
    </location>
</feature>
<dbReference type="PROSITE" id="PS50157">
    <property type="entry name" value="ZINC_FINGER_C2H2_2"/>
    <property type="match status" value="11"/>
</dbReference>
<feature type="region of interest" description="Disordered" evidence="5">
    <location>
        <begin position="796"/>
        <end position="815"/>
    </location>
</feature>
<keyword evidence="2 4" id="KW-0863">Zinc-finger</keyword>
<accession>A0A8B7NDK3</accession>
<feature type="domain" description="C2H2-type" evidence="6">
    <location>
        <begin position="727"/>
        <end position="750"/>
    </location>
</feature>
<name>A0A8B7NDK3_HYAAZ</name>
<dbReference type="SMART" id="SM00355">
    <property type="entry name" value="ZnF_C2H2"/>
    <property type="match status" value="12"/>
</dbReference>
<dbReference type="PANTHER" id="PTHR16515">
    <property type="entry name" value="PR DOMAIN ZINC FINGER PROTEIN"/>
    <property type="match status" value="1"/>
</dbReference>
<evidence type="ECO:0000256" key="3">
    <source>
        <dbReference type="ARBA" id="ARBA00022833"/>
    </source>
</evidence>
<dbReference type="InterPro" id="IPR013087">
    <property type="entry name" value="Znf_C2H2_type"/>
</dbReference>
<keyword evidence="3" id="KW-0862">Zinc</keyword>
<evidence type="ECO:0000256" key="4">
    <source>
        <dbReference type="PROSITE-ProRule" id="PRU00042"/>
    </source>
</evidence>
<sequence>MADSSGCGALEGLSDELVLQAFSMADERGYRPAGLPSMNAKNSGTADMPDALFPRLDDFTAPSNESQMMDLTNSLPKHQSVSLSTQAILAKLENHDEASRLQQNVSGPQQSHRKLEAEFFSVVCNSDAFDETHTPNNQSLNQTLEPTDVYGRVTCYDGKIVLQLRLLNLNTNFPINVSECWLCRNKVPSGTPLYAHKHMFSGVFQVSDEYIHLIIPEPETESDKSMFNNSFDRPPSPADFTRHLSATTDLDLRDELDSEDNLTLPYIVQAFGLDDKILEQGSNVSSFSGGKETLSDDPPDVDPPLHAMNSVRDTRYGAISSADNAETRALGKDVNKWEAPKHIETGARKRKSKARKKPSVIRMRDDADKEASFFTSEASSSNNELGRIRAEDPNKSLRKISLLKSNTGQTAESTCTDSTLVQQSQKLLDANFKLVKRIIAKTENVTCKVCKARFGRNLSGYKQHMINEHSCPVNSLYECPVCLKKFSMHKYLVEHVKIHLGVKPFKCDRCGTTYGREETLKRHILAHEQKKPHMCSICPKAFSRAEYLKAHIQAHNRVRFSCNKCNTACSSKFNLEMHMRKHWDEKPFVCELCSKSFLRSDKLDTHMEVVHKTNKPKCNVCGKTFARKDILKRHMSSHQEASFDCSYCAKSFTRRDRLLSHKRTHEISRALKCSKCPASFNRRELLMKHQQLHEAREQCHVCHKFFKTMEKLSLHLKCHRDRTKDRHSCEMCGKTFVGADLLQKHLRRVHGWVAMTEEKHKVSSVPDRIKSFVCDICSKAFTRSCNLRAHVLKVHSKKSIQDEQDDEDDPVELDGLNSALSKSRCNQRTLVDLSCRTSKHRTIADSYVMSQGSPLGVSAAHSLLAASSSAIDTSMEGSSWYPRPDSASPAPHLPSSLSLPQLSSQHSPINLSAEAITAAAYLLAYPSYLGPYQ</sequence>
<dbReference type="GO" id="GO:0008270">
    <property type="term" value="F:zinc ion binding"/>
    <property type="evidence" value="ECO:0007669"/>
    <property type="project" value="UniProtKB-KW"/>
</dbReference>
<feature type="domain" description="C2H2-type" evidence="6">
    <location>
        <begin position="643"/>
        <end position="670"/>
    </location>
</feature>
<dbReference type="FunFam" id="3.30.160.60:FF:000446">
    <property type="entry name" value="Zinc finger protein"/>
    <property type="match status" value="3"/>
</dbReference>
<dbReference type="PANTHER" id="PTHR16515:SF55">
    <property type="entry name" value="C2H2-TYPE DOMAIN-CONTAINING PROTEIN"/>
    <property type="match status" value="1"/>
</dbReference>
<feature type="domain" description="C2H2-type" evidence="6">
    <location>
        <begin position="477"/>
        <end position="504"/>
    </location>
</feature>